<protein>
    <submittedName>
        <fullName evidence="2">Uncharacterized protein</fullName>
    </submittedName>
</protein>
<dbReference type="Proteomes" id="UP000053411">
    <property type="component" value="Unassembled WGS sequence"/>
</dbReference>
<dbReference type="EMBL" id="KN848098">
    <property type="protein sequence ID" value="KIX92997.1"/>
    <property type="molecule type" value="Genomic_DNA"/>
</dbReference>
<dbReference type="Gene3D" id="3.50.30.40">
    <property type="entry name" value="Ribonuclease E inhibitor RraA/RraA-like"/>
    <property type="match status" value="1"/>
</dbReference>
<reference evidence="2 3" key="1">
    <citation type="submission" date="2015-01" db="EMBL/GenBank/DDBJ databases">
        <title>The Genome Sequence of Fonsecaea multimorphosa CBS 102226.</title>
        <authorList>
            <consortium name="The Broad Institute Genomics Platform"/>
            <person name="Cuomo C."/>
            <person name="de Hoog S."/>
            <person name="Gorbushina A."/>
            <person name="Stielow B."/>
            <person name="Teixiera M."/>
            <person name="Abouelleil A."/>
            <person name="Chapman S.B."/>
            <person name="Priest M."/>
            <person name="Young S.K."/>
            <person name="Wortman J."/>
            <person name="Nusbaum C."/>
            <person name="Birren B."/>
        </authorList>
    </citation>
    <scope>NUCLEOTIDE SEQUENCE [LARGE SCALE GENOMIC DNA]</scope>
    <source>
        <strain evidence="2 3">CBS 102226</strain>
    </source>
</reference>
<dbReference type="PANTHER" id="PTHR33254">
    <property type="entry name" value="4-HYDROXY-4-METHYL-2-OXOGLUTARATE ALDOLASE 3-RELATED"/>
    <property type="match status" value="1"/>
</dbReference>
<dbReference type="Pfam" id="PF03737">
    <property type="entry name" value="RraA-like"/>
    <property type="match status" value="1"/>
</dbReference>
<feature type="binding site" evidence="1">
    <location>
        <position position="148"/>
    </location>
    <ligand>
        <name>Mg(2+)</name>
        <dbReference type="ChEBI" id="CHEBI:18420"/>
    </ligand>
</feature>
<organism evidence="2 3">
    <name type="scientific">Fonsecaea multimorphosa CBS 102226</name>
    <dbReference type="NCBI Taxonomy" id="1442371"/>
    <lineage>
        <taxon>Eukaryota</taxon>
        <taxon>Fungi</taxon>
        <taxon>Dikarya</taxon>
        <taxon>Ascomycota</taxon>
        <taxon>Pezizomycotina</taxon>
        <taxon>Eurotiomycetes</taxon>
        <taxon>Chaetothyriomycetidae</taxon>
        <taxon>Chaetothyriales</taxon>
        <taxon>Herpotrichiellaceae</taxon>
        <taxon>Fonsecaea</taxon>
    </lineage>
</organism>
<keyword evidence="3" id="KW-1185">Reference proteome</keyword>
<dbReference type="InterPro" id="IPR036704">
    <property type="entry name" value="RraA/RraA-like_sf"/>
</dbReference>
<dbReference type="PANTHER" id="PTHR33254:SF4">
    <property type="entry name" value="4-HYDROXY-4-METHYL-2-OXOGLUTARATE ALDOLASE 3-RELATED"/>
    <property type="match status" value="1"/>
</dbReference>
<accession>A0A0D2JIL0</accession>
<dbReference type="SUPFAM" id="SSF89562">
    <property type="entry name" value="RraA-like"/>
    <property type="match status" value="1"/>
</dbReference>
<keyword evidence="1" id="KW-0460">Magnesium</keyword>
<gene>
    <name evidence="2" type="ORF">Z520_11270</name>
</gene>
<evidence type="ECO:0000313" key="2">
    <source>
        <dbReference type="EMBL" id="KIX92997.1"/>
    </source>
</evidence>
<dbReference type="RefSeq" id="XP_016627120.1">
    <property type="nucleotide sequence ID" value="XM_016781759.1"/>
</dbReference>
<proteinExistence type="predicted"/>
<feature type="binding site" evidence="1">
    <location>
        <position position="147"/>
    </location>
    <ligand>
        <name>substrate</name>
    </ligand>
</feature>
<dbReference type="AlphaFoldDB" id="A0A0D2JIL0"/>
<dbReference type="GO" id="GO:0046872">
    <property type="term" value="F:metal ion binding"/>
    <property type="evidence" value="ECO:0007669"/>
    <property type="project" value="UniProtKB-KW"/>
</dbReference>
<feature type="binding site" evidence="1">
    <location>
        <begin position="125"/>
        <end position="128"/>
    </location>
    <ligand>
        <name>substrate</name>
    </ligand>
</feature>
<comment type="cofactor">
    <cofactor evidence="1">
        <name>Mg(2+)</name>
        <dbReference type="ChEBI" id="CHEBI:18420"/>
    </cofactor>
</comment>
<dbReference type="OrthoDB" id="1476984at2759"/>
<evidence type="ECO:0000313" key="3">
    <source>
        <dbReference type="Proteomes" id="UP000053411"/>
    </source>
</evidence>
<keyword evidence="1" id="KW-0479">Metal-binding</keyword>
<dbReference type="STRING" id="1442371.A0A0D2JIL0"/>
<dbReference type="GeneID" id="27717016"/>
<dbReference type="CDD" id="cd16841">
    <property type="entry name" value="RraA_family"/>
    <property type="match status" value="1"/>
</dbReference>
<evidence type="ECO:0000256" key="1">
    <source>
        <dbReference type="PIRSR" id="PIRSR605493-1"/>
    </source>
</evidence>
<name>A0A0D2JIL0_9EURO</name>
<dbReference type="VEuPathDB" id="FungiDB:Z520_11270"/>
<dbReference type="InterPro" id="IPR005493">
    <property type="entry name" value="RraA/RraA-like"/>
</dbReference>
<sequence>MPLSIDKELKALCQIIEREYSASDISDALLTLKVPAAGYLPDIQPIPRPERDNTRSSRRLVAPVSTVLFVRKVGDEGSTITKDTASTTVFNIPQGKNWTDMIAASNVALVQQPQDGPEIRAALMGDIMTTRLKVRGVRGAIVNGRIRDVESCSLRCVINDDDDDENNSSIFHLWSRGFSASSPTLEALPSAVDVPLHFDAMVVQPGDILYADEKDRAVVVIPRELLEKVVDLAAVQKRASEAVLEKVKNGQSIPDAVRQHPDFYSAYSHR</sequence>